<keyword evidence="3" id="KW-1185">Reference proteome</keyword>
<proteinExistence type="predicted"/>
<evidence type="ECO:0000256" key="1">
    <source>
        <dbReference type="SAM" id="MobiDB-lite"/>
    </source>
</evidence>
<feature type="region of interest" description="Disordered" evidence="1">
    <location>
        <begin position="1"/>
        <end position="206"/>
    </location>
</feature>
<dbReference type="EMBL" id="JARBJD010000046">
    <property type="protein sequence ID" value="KAK2957448.1"/>
    <property type="molecule type" value="Genomic_DNA"/>
</dbReference>
<organism evidence="2 3">
    <name type="scientific">Blattamonas nauphoetae</name>
    <dbReference type="NCBI Taxonomy" id="2049346"/>
    <lineage>
        <taxon>Eukaryota</taxon>
        <taxon>Metamonada</taxon>
        <taxon>Preaxostyla</taxon>
        <taxon>Oxymonadida</taxon>
        <taxon>Blattamonas</taxon>
    </lineage>
</organism>
<name>A0ABQ9Y126_9EUKA</name>
<gene>
    <name evidence="2" type="ORF">BLNAU_7604</name>
</gene>
<dbReference type="Proteomes" id="UP001281761">
    <property type="component" value="Unassembled WGS sequence"/>
</dbReference>
<evidence type="ECO:0008006" key="4">
    <source>
        <dbReference type="Google" id="ProtNLM"/>
    </source>
</evidence>
<evidence type="ECO:0000313" key="3">
    <source>
        <dbReference type="Proteomes" id="UP001281761"/>
    </source>
</evidence>
<protein>
    <recommendedName>
        <fullName evidence="4">Movement protein</fullName>
    </recommendedName>
</protein>
<comment type="caution">
    <text evidence="2">The sequence shown here is derived from an EMBL/GenBank/DDBJ whole genome shotgun (WGS) entry which is preliminary data.</text>
</comment>
<feature type="compositionally biased region" description="Low complexity" evidence="1">
    <location>
        <begin position="187"/>
        <end position="206"/>
    </location>
</feature>
<sequence>MNASSLFGGEKRSLNLPLIPSVPLSANPLPRLPSSHLTPRPSPLPLAGKPRPSNIRCSNRQQSTVPSRSSSPARPPWPSRATHSPQRVLIPQAQSSLLTQSPSLTHSPSLKVSLRKTSQQALPLRPSRPSPTPPTSTSMARSSPITSSSTSNTKCGLGRSFLSATPLHRLNTVPLKWRSSDASSGKARPASSSTPSSSALHRPSPI</sequence>
<evidence type="ECO:0000313" key="2">
    <source>
        <dbReference type="EMBL" id="KAK2957448.1"/>
    </source>
</evidence>
<accession>A0ABQ9Y126</accession>
<feature type="compositionally biased region" description="Low complexity" evidence="1">
    <location>
        <begin position="135"/>
        <end position="153"/>
    </location>
</feature>
<feature type="compositionally biased region" description="Polar residues" evidence="1">
    <location>
        <begin position="55"/>
        <end position="65"/>
    </location>
</feature>
<reference evidence="2 3" key="1">
    <citation type="journal article" date="2022" name="bioRxiv">
        <title>Genomics of Preaxostyla Flagellates Illuminates Evolutionary Transitions and the Path Towards Mitochondrial Loss.</title>
        <authorList>
            <person name="Novak L.V.F."/>
            <person name="Treitli S.C."/>
            <person name="Pyrih J."/>
            <person name="Halakuc P."/>
            <person name="Pipaliya S.V."/>
            <person name="Vacek V."/>
            <person name="Brzon O."/>
            <person name="Soukal P."/>
            <person name="Eme L."/>
            <person name="Dacks J.B."/>
            <person name="Karnkowska A."/>
            <person name="Elias M."/>
            <person name="Hampl V."/>
        </authorList>
    </citation>
    <scope>NUCLEOTIDE SEQUENCE [LARGE SCALE GENOMIC DNA]</scope>
    <source>
        <strain evidence="2">NAU3</strain>
        <tissue evidence="2">Gut</tissue>
    </source>
</reference>
<feature type="compositionally biased region" description="Low complexity" evidence="1">
    <location>
        <begin position="94"/>
        <end position="110"/>
    </location>
</feature>